<sequence>MAYCATNGNLYENGKAFELKVGIGADFKVQASGTGSFQVVGKLTQNGAEEVLMMVDLSDFSTVDTITTENVYAGDVSGYYSVTVKNVKGVNKIWGTITY</sequence>
<name>A0AAE3IEB3_9FIRM</name>
<evidence type="ECO:0000313" key="2">
    <source>
        <dbReference type="Proteomes" id="UP001208131"/>
    </source>
</evidence>
<proteinExistence type="predicted"/>
<evidence type="ECO:0000313" key="1">
    <source>
        <dbReference type="EMBL" id="MCU6704419.1"/>
    </source>
</evidence>
<dbReference type="AlphaFoldDB" id="A0AAE3IEB3"/>
<dbReference type="Proteomes" id="UP001208131">
    <property type="component" value="Unassembled WGS sequence"/>
</dbReference>
<protein>
    <submittedName>
        <fullName evidence="1">Uncharacterized protein</fullName>
    </submittedName>
</protein>
<gene>
    <name evidence="1" type="ORF">OCV57_00555</name>
</gene>
<accession>A0AAE3IEB3</accession>
<keyword evidence="2" id="KW-1185">Reference proteome</keyword>
<dbReference type="EMBL" id="JAOQJZ010000001">
    <property type="protein sequence ID" value="MCU6704419.1"/>
    <property type="molecule type" value="Genomic_DNA"/>
</dbReference>
<dbReference type="RefSeq" id="WP_195551127.1">
    <property type="nucleotide sequence ID" value="NZ_JAOQJZ010000001.1"/>
</dbReference>
<comment type="caution">
    <text evidence="1">The sequence shown here is derived from an EMBL/GenBank/DDBJ whole genome shotgun (WGS) entry which is preliminary data.</text>
</comment>
<reference evidence="1 2" key="1">
    <citation type="journal article" date="2021" name="ISME Commun">
        <title>Automated analysis of genomic sequences facilitates high-throughput and comprehensive description of bacteria.</title>
        <authorList>
            <person name="Hitch T.C.A."/>
        </authorList>
    </citation>
    <scope>NUCLEOTIDE SEQUENCE [LARGE SCALE GENOMIC DNA]</scope>
    <source>
        <strain evidence="1 2">Sanger_31</strain>
    </source>
</reference>
<organism evidence="1 2">
    <name type="scientific">Hominimerdicola aceti</name>
    <dbReference type="NCBI Taxonomy" id="2981726"/>
    <lineage>
        <taxon>Bacteria</taxon>
        <taxon>Bacillati</taxon>
        <taxon>Bacillota</taxon>
        <taxon>Clostridia</taxon>
        <taxon>Eubacteriales</taxon>
        <taxon>Oscillospiraceae</taxon>
        <taxon>Hominimerdicola</taxon>
    </lineage>
</organism>